<dbReference type="SUPFAM" id="SSF89919">
    <property type="entry name" value="Ribosome-binding factor A, RbfA"/>
    <property type="match status" value="1"/>
</dbReference>
<accession>A0A1F6VS74</accession>
<evidence type="ECO:0008006" key="4">
    <source>
        <dbReference type="Google" id="ProtNLM"/>
    </source>
</evidence>
<dbReference type="AlphaFoldDB" id="A0A1F6VS74"/>
<keyword evidence="1" id="KW-0690">Ribosome biogenesis</keyword>
<organism evidence="2 3">
    <name type="scientific">Candidatus Nomurabacteria bacterium RIFCSPHIGHO2_02_FULL_38_15</name>
    <dbReference type="NCBI Taxonomy" id="1801752"/>
    <lineage>
        <taxon>Bacteria</taxon>
        <taxon>Candidatus Nomuraibacteriota</taxon>
    </lineage>
</organism>
<dbReference type="GO" id="GO:0006364">
    <property type="term" value="P:rRNA processing"/>
    <property type="evidence" value="ECO:0007669"/>
    <property type="project" value="InterPro"/>
</dbReference>
<sequence>MNNIKHNRIEEAIREAAGLYVAREGGTTSIITITRVVLDEKGRRAMIYYTCIPEDKENAAFGFLKRSLTGIREFCESRIKTHTIPYLDVMVDDGEKNFRHINDLLRADEKK</sequence>
<evidence type="ECO:0000313" key="3">
    <source>
        <dbReference type="Proteomes" id="UP000179686"/>
    </source>
</evidence>
<name>A0A1F6VS74_9BACT</name>
<dbReference type="STRING" id="1801752.A3J61_00360"/>
<dbReference type="Gene3D" id="3.30.300.20">
    <property type="match status" value="1"/>
</dbReference>
<evidence type="ECO:0000313" key="2">
    <source>
        <dbReference type="EMBL" id="OGI72416.1"/>
    </source>
</evidence>
<dbReference type="Proteomes" id="UP000179686">
    <property type="component" value="Unassembled WGS sequence"/>
</dbReference>
<evidence type="ECO:0000256" key="1">
    <source>
        <dbReference type="ARBA" id="ARBA00022517"/>
    </source>
</evidence>
<proteinExistence type="predicted"/>
<comment type="caution">
    <text evidence="2">The sequence shown here is derived from an EMBL/GenBank/DDBJ whole genome shotgun (WGS) entry which is preliminary data.</text>
</comment>
<reference evidence="2 3" key="1">
    <citation type="journal article" date="2016" name="Nat. Commun.">
        <title>Thousands of microbial genomes shed light on interconnected biogeochemical processes in an aquifer system.</title>
        <authorList>
            <person name="Anantharaman K."/>
            <person name="Brown C.T."/>
            <person name="Hug L.A."/>
            <person name="Sharon I."/>
            <person name="Castelle C.J."/>
            <person name="Probst A.J."/>
            <person name="Thomas B.C."/>
            <person name="Singh A."/>
            <person name="Wilkins M.J."/>
            <person name="Karaoz U."/>
            <person name="Brodie E.L."/>
            <person name="Williams K.H."/>
            <person name="Hubbard S.S."/>
            <person name="Banfield J.F."/>
        </authorList>
    </citation>
    <scope>NUCLEOTIDE SEQUENCE [LARGE SCALE GENOMIC DNA]</scope>
</reference>
<dbReference type="EMBL" id="MFUC01000006">
    <property type="protein sequence ID" value="OGI72416.1"/>
    <property type="molecule type" value="Genomic_DNA"/>
</dbReference>
<dbReference type="InterPro" id="IPR000238">
    <property type="entry name" value="RbfA"/>
</dbReference>
<dbReference type="InterPro" id="IPR023799">
    <property type="entry name" value="RbfA_dom_sf"/>
</dbReference>
<gene>
    <name evidence="2" type="ORF">A3J61_00360</name>
</gene>
<protein>
    <recommendedName>
        <fullName evidence="4">Ribosome-binding factor A</fullName>
    </recommendedName>
</protein>
<dbReference type="Pfam" id="PF02033">
    <property type="entry name" value="RBFA"/>
    <property type="match status" value="1"/>
</dbReference>
<dbReference type="InterPro" id="IPR015946">
    <property type="entry name" value="KH_dom-like_a/b"/>
</dbReference>